<dbReference type="Proteomes" id="UP001528823">
    <property type="component" value="Unassembled WGS sequence"/>
</dbReference>
<evidence type="ECO:0000256" key="1">
    <source>
        <dbReference type="SAM" id="Phobius"/>
    </source>
</evidence>
<feature type="transmembrane region" description="Helical" evidence="1">
    <location>
        <begin position="333"/>
        <end position="354"/>
    </location>
</feature>
<keyword evidence="4" id="KW-1185">Reference proteome</keyword>
<evidence type="ECO:0000313" key="3">
    <source>
        <dbReference type="EMBL" id="MDE1461443.1"/>
    </source>
</evidence>
<feature type="domain" description="Protein-glutamine gamma-glutamyltransferase-like C-terminal" evidence="2">
    <location>
        <begin position="415"/>
        <end position="486"/>
    </location>
</feature>
<comment type="caution">
    <text evidence="3">The sequence shown here is derived from an EMBL/GenBank/DDBJ whole genome shotgun (WGS) entry which is preliminary data.</text>
</comment>
<accession>A0ABT5U7Q6</accession>
<protein>
    <submittedName>
        <fullName evidence="3">DUF4129 domain-containing protein</fullName>
    </submittedName>
</protein>
<gene>
    <name evidence="3" type="ORF">ORQ98_05630</name>
</gene>
<reference evidence="3 4" key="1">
    <citation type="submission" date="2022-11" db="EMBL/GenBank/DDBJ databases">
        <title>Spartinivicinus poritis sp. nov., isolated from scleractinian coral Porites lutea.</title>
        <authorList>
            <person name="Zhang G."/>
            <person name="Cai L."/>
            <person name="Wei Q."/>
        </authorList>
    </citation>
    <scope>NUCLEOTIDE SEQUENCE [LARGE SCALE GENOMIC DNA]</scope>
    <source>
        <strain evidence="3 4">A2-2</strain>
    </source>
</reference>
<feature type="transmembrane region" description="Helical" evidence="1">
    <location>
        <begin position="148"/>
        <end position="175"/>
    </location>
</feature>
<sequence length="495" mass="56550">MQLERIAFTARPRQPWEAADLGFQFTRQLYWQLVKLCLLITLPIYLLLEAIWPNTGINSLIIWWFKPIWERVILVVLSQAVFQSTPTTRQVLKGFKTIAWRQAFAALTWRRLSPSRSFNLPVIQLEELKGKLYQSRLSILHRGNTSPAFWLTILGVHLESLISLSAFMIVIYLLPNVSELDEIIGLLDMTWLGSMLYYFSMLLVAPFYVASGFFLYLNRRIILEGWDIELIFRQMATGFKRPTTSLNKAASLIFISGLIFSSLNPTQAVYAETAQTPEAAKTAIEEVLNGEDFHQFEKTKFPKLNIDWSWLFDDVELDEDKAPGFLADLAASIAPFLEVILWSIVIALILLVTFRYRHWLLALAKPIDKIKTKPDSQPTTLFGLDVSAESLPQDIPTSVMKLWNNQQHREAVGLLYRALLSQLINDYQIPITKGDTEGDCIHKTRPLANTTLSGYLQELTNVWLQLAYAHQLPTESTVNALCQRWQQLNTGVVNG</sequence>
<dbReference type="InterPro" id="IPR025403">
    <property type="entry name" value="TgpA-like_C"/>
</dbReference>
<proteinExistence type="predicted"/>
<evidence type="ECO:0000313" key="4">
    <source>
        <dbReference type="Proteomes" id="UP001528823"/>
    </source>
</evidence>
<name>A0ABT5U7Q6_9GAMM</name>
<feature type="transmembrane region" description="Helical" evidence="1">
    <location>
        <begin position="245"/>
        <end position="263"/>
    </location>
</feature>
<organism evidence="3 4">
    <name type="scientific">Spartinivicinus poritis</name>
    <dbReference type="NCBI Taxonomy" id="2994640"/>
    <lineage>
        <taxon>Bacteria</taxon>
        <taxon>Pseudomonadati</taxon>
        <taxon>Pseudomonadota</taxon>
        <taxon>Gammaproteobacteria</taxon>
        <taxon>Oceanospirillales</taxon>
        <taxon>Zooshikellaceae</taxon>
        <taxon>Spartinivicinus</taxon>
    </lineage>
</organism>
<evidence type="ECO:0000259" key="2">
    <source>
        <dbReference type="Pfam" id="PF13559"/>
    </source>
</evidence>
<dbReference type="EMBL" id="JAPMOU010000005">
    <property type="protein sequence ID" value="MDE1461443.1"/>
    <property type="molecule type" value="Genomic_DNA"/>
</dbReference>
<keyword evidence="1" id="KW-0472">Membrane</keyword>
<keyword evidence="1" id="KW-1133">Transmembrane helix</keyword>
<dbReference type="RefSeq" id="WP_274687808.1">
    <property type="nucleotide sequence ID" value="NZ_JAPMOU010000005.1"/>
</dbReference>
<keyword evidence="1" id="KW-0812">Transmembrane</keyword>
<dbReference type="Pfam" id="PF13559">
    <property type="entry name" value="DUF4129"/>
    <property type="match status" value="1"/>
</dbReference>
<feature type="transmembrane region" description="Helical" evidence="1">
    <location>
        <begin position="195"/>
        <end position="217"/>
    </location>
</feature>